<dbReference type="EMBL" id="CP043661">
    <property type="protein sequence ID" value="QNE18315.1"/>
    <property type="molecule type" value="Genomic_DNA"/>
</dbReference>
<reference evidence="3" key="1">
    <citation type="submission" date="2019-09" db="EMBL/GenBank/DDBJ databases">
        <title>Antimicrobial potential of Antarctic Bacteria.</title>
        <authorList>
            <person name="Benaud N."/>
            <person name="Edwards R.J."/>
            <person name="Ferrari B.C."/>
        </authorList>
    </citation>
    <scope>NUCLEOTIDE SEQUENCE [LARGE SCALE GENOMIC DNA]</scope>
    <source>
        <strain evidence="3">SPB151</strain>
    </source>
</reference>
<evidence type="ECO:0000256" key="1">
    <source>
        <dbReference type="SAM" id="MobiDB-lite"/>
    </source>
</evidence>
<evidence type="ECO:0000313" key="3">
    <source>
        <dbReference type="Proteomes" id="UP000515563"/>
    </source>
</evidence>
<reference evidence="2 3" key="2">
    <citation type="journal article" date="2020" name="Microbiol. Resour. Announc.">
        <title>Antarctic desert soil bacteria exhibit high novel natural product potential, evaluated through long-read genome sequencing and comparative genomics.</title>
        <authorList>
            <person name="Benaud N."/>
            <person name="Edwards R.J."/>
            <person name="Amos T.G."/>
            <person name="D'Agostino P.M."/>
            <person name="Gutierrez-Chavez C."/>
            <person name="Montgomery K."/>
            <person name="Nicetic I."/>
            <person name="Ferrari B.C."/>
        </authorList>
    </citation>
    <scope>NUCLEOTIDE SEQUENCE [LARGE SCALE GENOMIC DNA]</scope>
    <source>
        <strain evidence="2 3">SPB151</strain>
    </source>
</reference>
<feature type="region of interest" description="Disordered" evidence="1">
    <location>
        <begin position="136"/>
        <end position="167"/>
    </location>
</feature>
<name>A0A7G6WWF0_9ACTN</name>
<sequence length="167" mass="18300">MDDDLITAQMVRITPMLFEALAGADGDPMIAARFPDLRSTWSGTEQQTRAALLLSLAWHARTRESVAGDTTSQQYPGDLQKFAVDHTGDLESFHEDNYPARPLPGRAGERVTSYTEGRADLTLSLETALILFGTQSPAPNDLDEDDALPANRQHGVRTNAEQPHRLG</sequence>
<protein>
    <submittedName>
        <fullName evidence="2">Uncharacterized protein</fullName>
    </submittedName>
</protein>
<evidence type="ECO:0000313" key="2">
    <source>
        <dbReference type="EMBL" id="QNE18315.1"/>
    </source>
</evidence>
<dbReference type="RefSeq" id="WP_185447368.1">
    <property type="nucleotide sequence ID" value="NZ_CP043661.1"/>
</dbReference>
<accession>A0A7G6WWF0</accession>
<dbReference type="AlphaFoldDB" id="A0A7G6WWF0"/>
<organism evidence="2 3">
    <name type="scientific">Kribbella qitaiheensis</name>
    <dbReference type="NCBI Taxonomy" id="1544730"/>
    <lineage>
        <taxon>Bacteria</taxon>
        <taxon>Bacillati</taxon>
        <taxon>Actinomycetota</taxon>
        <taxon>Actinomycetes</taxon>
        <taxon>Propionibacteriales</taxon>
        <taxon>Kribbellaceae</taxon>
        <taxon>Kribbella</taxon>
    </lineage>
</organism>
<gene>
    <name evidence="2" type="ORF">F1D05_10940</name>
</gene>
<keyword evidence="3" id="KW-1185">Reference proteome</keyword>
<dbReference type="KEGG" id="kqi:F1D05_10940"/>
<proteinExistence type="predicted"/>
<dbReference type="Proteomes" id="UP000515563">
    <property type="component" value="Chromosome"/>
</dbReference>